<dbReference type="PATRIC" id="fig|389348.3.peg.1794"/>
<dbReference type="CDD" id="cd07438">
    <property type="entry name" value="PHP_HisPPase_AMP"/>
    <property type="match status" value="1"/>
</dbReference>
<dbReference type="InterPro" id="IPR016195">
    <property type="entry name" value="Pol/histidinol_Pase-like"/>
</dbReference>
<dbReference type="SUPFAM" id="SSF89550">
    <property type="entry name" value="PHP domain-like"/>
    <property type="match status" value="1"/>
</dbReference>
<dbReference type="RefSeq" id="WP_059061350.1">
    <property type="nucleotide sequence ID" value="NZ_LN879502.1"/>
</dbReference>
<sequence>MLDFRADLHCHSTCSDGTATPQEIIELACQKGLQGLSITDHDTIEAYKEAIPIAKAKGLPLVSGVEFSAVHKETSIHILAYSFPLHSPLILDFCHKHYQRRLLRNQAILDRLTAHGMPLTLEDVHPQTLVSQVSMGRPHIALAMLKKGYVTTIQQAFHDYIGEGKSCYEPGHTFSVEETLDLIHRAKGLAVIAHPHLVENIGIIRDLLTMKFDGIEGYYARFPKSKQERWVKIGQHRGWLVTGGSDFHGTIKPTLPLGSSWVGEETFNVLLEHFKQHTID</sequence>
<keyword evidence="3" id="KW-1185">Reference proteome</keyword>
<dbReference type="InterPro" id="IPR003141">
    <property type="entry name" value="Pol/His_phosphatase_N"/>
</dbReference>
<dbReference type="SMART" id="SM00481">
    <property type="entry name" value="POLIIIAc"/>
    <property type="match status" value="1"/>
</dbReference>
<organism evidence="2 3">
    <name type="scientific">Candidatus Protochlamydia naegleriophila</name>
    <dbReference type="NCBI Taxonomy" id="389348"/>
    <lineage>
        <taxon>Bacteria</taxon>
        <taxon>Pseudomonadati</taxon>
        <taxon>Chlamydiota</taxon>
        <taxon>Chlamydiia</taxon>
        <taxon>Parachlamydiales</taxon>
        <taxon>Parachlamydiaceae</taxon>
        <taxon>Candidatus Protochlamydia</taxon>
    </lineage>
</organism>
<dbReference type="PANTHER" id="PTHR42924:SF3">
    <property type="entry name" value="POLYMERASE_HISTIDINOL PHOSPHATASE N-TERMINAL DOMAIN-CONTAINING PROTEIN"/>
    <property type="match status" value="1"/>
</dbReference>
<dbReference type="STRING" id="389348.PNK_1602"/>
<dbReference type="Pfam" id="PF02811">
    <property type="entry name" value="PHP"/>
    <property type="match status" value="1"/>
</dbReference>
<dbReference type="FunCoup" id="A0A0U5K534">
    <property type="interactions" value="170"/>
</dbReference>
<gene>
    <name evidence="2" type="ORF">PNK_1602</name>
</gene>
<dbReference type="InterPro" id="IPR004013">
    <property type="entry name" value="PHP_dom"/>
</dbReference>
<accession>A0A0U5K534</accession>
<feature type="domain" description="Polymerase/histidinol phosphatase N-terminal" evidence="1">
    <location>
        <begin position="6"/>
        <end position="71"/>
    </location>
</feature>
<dbReference type="Gene3D" id="1.10.150.650">
    <property type="match status" value="1"/>
</dbReference>
<proteinExistence type="predicted"/>
<evidence type="ECO:0000313" key="3">
    <source>
        <dbReference type="Proteomes" id="UP000069902"/>
    </source>
</evidence>
<dbReference type="Gene3D" id="3.20.20.140">
    <property type="entry name" value="Metal-dependent hydrolases"/>
    <property type="match status" value="1"/>
</dbReference>
<dbReference type="KEGG" id="pnl:PNK_1602"/>
<evidence type="ECO:0000313" key="2">
    <source>
        <dbReference type="EMBL" id="CUI17211.1"/>
    </source>
</evidence>
<dbReference type="GO" id="GO:0035312">
    <property type="term" value="F:5'-3' DNA exonuclease activity"/>
    <property type="evidence" value="ECO:0007669"/>
    <property type="project" value="TreeGrafter"/>
</dbReference>
<dbReference type="InterPro" id="IPR052018">
    <property type="entry name" value="PHP_domain"/>
</dbReference>
<evidence type="ECO:0000259" key="1">
    <source>
        <dbReference type="SMART" id="SM00481"/>
    </source>
</evidence>
<name>A0A0U5K534_9BACT</name>
<dbReference type="EMBL" id="LN879502">
    <property type="protein sequence ID" value="CUI17211.1"/>
    <property type="molecule type" value="Genomic_DNA"/>
</dbReference>
<dbReference type="InParanoid" id="A0A0U5K534"/>
<reference evidence="3" key="1">
    <citation type="submission" date="2015-09" db="EMBL/GenBank/DDBJ databases">
        <authorList>
            <person name="Bertelli C."/>
        </authorList>
    </citation>
    <scope>NUCLEOTIDE SEQUENCE [LARGE SCALE GENOMIC DNA]</scope>
    <source>
        <strain evidence="3">KNic</strain>
    </source>
</reference>
<protein>
    <submittedName>
        <fullName evidence="2">Phosphoesterase</fullName>
    </submittedName>
</protein>
<dbReference type="PANTHER" id="PTHR42924">
    <property type="entry name" value="EXONUCLEASE"/>
    <property type="match status" value="1"/>
</dbReference>
<dbReference type="GO" id="GO:0004534">
    <property type="term" value="F:5'-3' RNA exonuclease activity"/>
    <property type="evidence" value="ECO:0007669"/>
    <property type="project" value="TreeGrafter"/>
</dbReference>
<dbReference type="Proteomes" id="UP000069902">
    <property type="component" value="Chromosome cPNK"/>
</dbReference>
<dbReference type="AlphaFoldDB" id="A0A0U5K534"/>